<evidence type="ECO:0000256" key="7">
    <source>
        <dbReference type="ARBA" id="ARBA00022989"/>
    </source>
</evidence>
<reference evidence="12 13" key="1">
    <citation type="submission" date="2024-01" db="EMBL/GenBank/DDBJ databases">
        <title>A draft genome for the cacao thread blight pathogen Marasmiellus scandens.</title>
        <authorList>
            <person name="Baruah I.K."/>
            <person name="Leung J."/>
            <person name="Bukari Y."/>
            <person name="Amoako-Attah I."/>
            <person name="Meinhardt L.W."/>
            <person name="Bailey B.A."/>
            <person name="Cohen S.P."/>
        </authorList>
    </citation>
    <scope>NUCLEOTIDE SEQUENCE [LARGE SCALE GENOMIC DNA]</scope>
    <source>
        <strain evidence="12 13">GH-19</strain>
    </source>
</reference>
<dbReference type="Proteomes" id="UP001498398">
    <property type="component" value="Unassembled WGS sequence"/>
</dbReference>
<dbReference type="Gene3D" id="1.10.630.10">
    <property type="entry name" value="Cytochrome P450"/>
    <property type="match status" value="1"/>
</dbReference>
<comment type="subcellular location">
    <subcellularLocation>
        <location evidence="2">Membrane</location>
        <topology evidence="2">Single-pass membrane protein</topology>
    </subcellularLocation>
</comment>
<protein>
    <recommendedName>
        <fullName evidence="14">Cytochrome P450</fullName>
    </recommendedName>
</protein>
<keyword evidence="8" id="KW-0560">Oxidoreductase</keyword>
<comment type="caution">
    <text evidence="12">The sequence shown here is derived from an EMBL/GenBank/DDBJ whole genome shotgun (WGS) entry which is preliminary data.</text>
</comment>
<gene>
    <name evidence="12" type="ORF">VKT23_006105</name>
</gene>
<dbReference type="PANTHER" id="PTHR46300:SF2">
    <property type="entry name" value="CYTOCHROME P450 MONOOXYGENASE ALNH-RELATED"/>
    <property type="match status" value="1"/>
</dbReference>
<dbReference type="InterPro" id="IPR036396">
    <property type="entry name" value="Cyt_P450_sf"/>
</dbReference>
<evidence type="ECO:0000256" key="1">
    <source>
        <dbReference type="ARBA" id="ARBA00001971"/>
    </source>
</evidence>
<evidence type="ECO:0000313" key="12">
    <source>
        <dbReference type="EMBL" id="KAK7464896.1"/>
    </source>
</evidence>
<evidence type="ECO:0000313" key="13">
    <source>
        <dbReference type="Proteomes" id="UP001498398"/>
    </source>
</evidence>
<dbReference type="PANTHER" id="PTHR46300">
    <property type="entry name" value="P450, PUTATIVE (EUROFUNG)-RELATED-RELATED"/>
    <property type="match status" value="1"/>
</dbReference>
<comment type="cofactor">
    <cofactor evidence="1">
        <name>heme</name>
        <dbReference type="ChEBI" id="CHEBI:30413"/>
    </cofactor>
</comment>
<evidence type="ECO:0000256" key="8">
    <source>
        <dbReference type="ARBA" id="ARBA00023002"/>
    </source>
</evidence>
<accession>A0ABR1JV29</accession>
<keyword evidence="9" id="KW-0408">Iron</keyword>
<evidence type="ECO:0000256" key="2">
    <source>
        <dbReference type="ARBA" id="ARBA00004167"/>
    </source>
</evidence>
<keyword evidence="7" id="KW-1133">Transmembrane helix</keyword>
<keyword evidence="5" id="KW-0812">Transmembrane</keyword>
<keyword evidence="10" id="KW-0503">Monooxygenase</keyword>
<comment type="similarity">
    <text evidence="3">Belongs to the cytochrome P450 family.</text>
</comment>
<evidence type="ECO:0000256" key="9">
    <source>
        <dbReference type="ARBA" id="ARBA00023004"/>
    </source>
</evidence>
<evidence type="ECO:0000256" key="10">
    <source>
        <dbReference type="ARBA" id="ARBA00023033"/>
    </source>
</evidence>
<organism evidence="12 13">
    <name type="scientific">Marasmiellus scandens</name>
    <dbReference type="NCBI Taxonomy" id="2682957"/>
    <lineage>
        <taxon>Eukaryota</taxon>
        <taxon>Fungi</taxon>
        <taxon>Dikarya</taxon>
        <taxon>Basidiomycota</taxon>
        <taxon>Agaricomycotina</taxon>
        <taxon>Agaricomycetes</taxon>
        <taxon>Agaricomycetidae</taxon>
        <taxon>Agaricales</taxon>
        <taxon>Marasmiineae</taxon>
        <taxon>Omphalotaceae</taxon>
        <taxon>Marasmiellus</taxon>
    </lineage>
</organism>
<dbReference type="SUPFAM" id="SSF48264">
    <property type="entry name" value="Cytochrome P450"/>
    <property type="match status" value="1"/>
</dbReference>
<evidence type="ECO:0000256" key="3">
    <source>
        <dbReference type="ARBA" id="ARBA00010617"/>
    </source>
</evidence>
<dbReference type="Pfam" id="PF00067">
    <property type="entry name" value="p450"/>
    <property type="match status" value="1"/>
</dbReference>
<dbReference type="InterPro" id="IPR050364">
    <property type="entry name" value="Cytochrome_P450_fung"/>
</dbReference>
<evidence type="ECO:0008006" key="14">
    <source>
        <dbReference type="Google" id="ProtNLM"/>
    </source>
</evidence>
<keyword evidence="4" id="KW-0349">Heme</keyword>
<evidence type="ECO:0000256" key="6">
    <source>
        <dbReference type="ARBA" id="ARBA00022723"/>
    </source>
</evidence>
<name>A0ABR1JV29_9AGAR</name>
<dbReference type="EMBL" id="JBANRG010000007">
    <property type="protein sequence ID" value="KAK7464896.1"/>
    <property type="molecule type" value="Genomic_DNA"/>
</dbReference>
<dbReference type="InterPro" id="IPR001128">
    <property type="entry name" value="Cyt_P450"/>
</dbReference>
<keyword evidence="13" id="KW-1185">Reference proteome</keyword>
<keyword evidence="11" id="KW-0472">Membrane</keyword>
<proteinExistence type="inferred from homology"/>
<keyword evidence="6" id="KW-0479">Metal-binding</keyword>
<evidence type="ECO:0000256" key="5">
    <source>
        <dbReference type="ARBA" id="ARBA00022692"/>
    </source>
</evidence>
<sequence length="221" mass="25343">MTLDRPWHLFYRWKEYGPLTYIDIAGKPIIVINTAKAATDLLVRRASNYSDRPRNIVASEYISGGMNFIVANGERWRRMRRASEAQLGLKSLIPYQDIQTDQGIVLAYEMLTDPTNRGEHILRATASVILSLVYDQAPLESLDDPSVKLMDEYGHKMIRAAQPGKYLVELFPVLERVPECLSKWKREAAADFRGFSSMFEEKYTAVRDRMVMTVFLTKKGT</sequence>
<evidence type="ECO:0000256" key="4">
    <source>
        <dbReference type="ARBA" id="ARBA00022617"/>
    </source>
</evidence>
<evidence type="ECO:0000256" key="11">
    <source>
        <dbReference type="ARBA" id="ARBA00023136"/>
    </source>
</evidence>